<evidence type="ECO:0000313" key="6">
    <source>
        <dbReference type="EMBL" id="EDV25019.1"/>
    </source>
</evidence>
<evidence type="ECO:0000256" key="2">
    <source>
        <dbReference type="ARBA" id="ARBA00022737"/>
    </source>
</evidence>
<protein>
    <recommendedName>
        <fullName evidence="5">BRWD/PHIP N-terminal domain-containing protein</fullName>
    </recommendedName>
</protein>
<organism evidence="6 7">
    <name type="scientific">Trichoplax adhaerens</name>
    <name type="common">Trichoplax reptans</name>
    <dbReference type="NCBI Taxonomy" id="10228"/>
    <lineage>
        <taxon>Eukaryota</taxon>
        <taxon>Metazoa</taxon>
        <taxon>Placozoa</taxon>
        <taxon>Uniplacotomia</taxon>
        <taxon>Trichoplacea</taxon>
        <taxon>Trichoplacidae</taxon>
        <taxon>Trichoplax</taxon>
    </lineage>
</organism>
<feature type="region of interest" description="Disordered" evidence="4">
    <location>
        <begin position="617"/>
        <end position="644"/>
    </location>
</feature>
<dbReference type="Pfam" id="PF25437">
    <property type="entry name" value="BRWD1_N"/>
    <property type="match status" value="1"/>
</dbReference>
<keyword evidence="2" id="KW-0677">Repeat</keyword>
<dbReference type="STRING" id="10228.B3RYD5"/>
<dbReference type="InterPro" id="IPR019775">
    <property type="entry name" value="WD40_repeat_CS"/>
</dbReference>
<feature type="repeat" description="WD" evidence="3">
    <location>
        <begin position="168"/>
        <end position="209"/>
    </location>
</feature>
<sequence>ELYFLIVHFLSSGPCKEAAKVLREEVDKYHVLPKRYDWQGNEHDQNYDHMLRQNSHIKSHHIFQLCKRLKNLISKQPCSPNVRIETLLGRDQFSLLNDKTSGVAAKLPPVRDESLSYNGCKPFIPNYHTTVQCQSTTSSFVARQLCGISKTRSTELITTNRFHKHCRILGHLAASYCLLFDRIGNCIITGADDGLVKIWSRTSGRLLSTLRGHQAEITDISINQENNLIASSSCDKIIRVWNLKTTEPVAVLLSHSSTITSLQITIIIFHRYLCSTSVDGSICFWKWDPDTLKFSKNPFRFYERSRPSNKMLCSSFSSGGTFLVTGSTDNLIRVYQTHPPPPDKIAELEGHTDRVDSIQHCHCGERFISGSRDGTARIWEYKRSEWHSITLNMSTRLQCNSSEEIGRVHKLKVTMVAWTLDDRNVITAVNDRSLKIWNSYTGSLLQILNGHADEVYVLEAHPTNPYLFLSAGHDGKITLWNLRNGNEIVSFTNPIEGQGPGAIFDCKFASDGLTFAASDSFGHLSIFGTDCSNEYKRLPEQMFFHTDYHPLRRDQNEYVIDEQSQQPPHLMPPPVLVNADGMPYARSYQSLVPGREKHSNCDVRQIIDAMSVTDENGRNRVVAGRNRNRNVGRSGQDEANSPPVVDNQLSVNFIQQDQVNDDDTNIRTNNVVDERYRRVLIENDEESRDDPANNSNPETRDESLLSPDWCRRVIMCDVKPAEAK</sequence>
<feature type="repeat" description="WD" evidence="3">
    <location>
        <begin position="348"/>
        <end position="385"/>
    </location>
</feature>
<dbReference type="PROSITE" id="PS50294">
    <property type="entry name" value="WD_REPEATS_REGION"/>
    <property type="match status" value="5"/>
</dbReference>
<dbReference type="GeneID" id="6754122"/>
<dbReference type="PANTHER" id="PTHR16266:SF17">
    <property type="entry name" value="BRWD3"/>
    <property type="match status" value="1"/>
</dbReference>
<name>B3RYD5_TRIAD</name>
<dbReference type="CDD" id="cd00200">
    <property type="entry name" value="WD40"/>
    <property type="match status" value="1"/>
</dbReference>
<dbReference type="PANTHER" id="PTHR16266">
    <property type="entry name" value="WD REPEAT DOMAIN 9"/>
    <property type="match status" value="1"/>
</dbReference>
<dbReference type="InterPro" id="IPR015943">
    <property type="entry name" value="WD40/YVTN_repeat-like_dom_sf"/>
</dbReference>
<dbReference type="PROSITE" id="PS50082">
    <property type="entry name" value="WD_REPEATS_2"/>
    <property type="match status" value="5"/>
</dbReference>
<evidence type="ECO:0000259" key="5">
    <source>
        <dbReference type="Pfam" id="PF25437"/>
    </source>
</evidence>
<dbReference type="PRINTS" id="PR00320">
    <property type="entry name" value="GPROTEINBRPT"/>
</dbReference>
<dbReference type="Gene3D" id="2.130.10.10">
    <property type="entry name" value="YVTN repeat-like/Quinoprotein amine dehydrogenase"/>
    <property type="match status" value="3"/>
</dbReference>
<feature type="repeat" description="WD" evidence="3">
    <location>
        <begin position="406"/>
        <end position="447"/>
    </location>
</feature>
<gene>
    <name evidence="6" type="ORF">TRIADDRAFT_25819</name>
</gene>
<dbReference type="AlphaFoldDB" id="B3RYD5"/>
<dbReference type="Proteomes" id="UP000009022">
    <property type="component" value="Unassembled WGS sequence"/>
</dbReference>
<dbReference type="InterPro" id="IPR052060">
    <property type="entry name" value="Bromo_WD_repeat"/>
</dbReference>
<dbReference type="InParanoid" id="B3RYD5"/>
<dbReference type="InterPro" id="IPR001680">
    <property type="entry name" value="WD40_rpt"/>
</dbReference>
<dbReference type="Pfam" id="PF00400">
    <property type="entry name" value="WD40"/>
    <property type="match status" value="7"/>
</dbReference>
<dbReference type="OrthoDB" id="10265743at2759"/>
<dbReference type="eggNOG" id="KOG0644">
    <property type="taxonomic scope" value="Eukaryota"/>
</dbReference>
<dbReference type="RefSeq" id="XP_002112909.1">
    <property type="nucleotide sequence ID" value="XM_002112873.1"/>
</dbReference>
<keyword evidence="7" id="KW-1185">Reference proteome</keyword>
<evidence type="ECO:0000313" key="7">
    <source>
        <dbReference type="Proteomes" id="UP000009022"/>
    </source>
</evidence>
<dbReference type="InterPro" id="IPR036322">
    <property type="entry name" value="WD40_repeat_dom_sf"/>
</dbReference>
<feature type="repeat" description="WD" evidence="3">
    <location>
        <begin position="448"/>
        <end position="490"/>
    </location>
</feature>
<feature type="region of interest" description="Disordered" evidence="4">
    <location>
        <begin position="680"/>
        <end position="704"/>
    </location>
</feature>
<evidence type="ECO:0000256" key="4">
    <source>
        <dbReference type="SAM" id="MobiDB-lite"/>
    </source>
</evidence>
<dbReference type="CTD" id="6754122"/>
<dbReference type="EMBL" id="DS985245">
    <property type="protein sequence ID" value="EDV25019.1"/>
    <property type="molecule type" value="Genomic_DNA"/>
</dbReference>
<dbReference type="InterPro" id="IPR020472">
    <property type="entry name" value="WD40_PAC1"/>
</dbReference>
<evidence type="ECO:0000256" key="1">
    <source>
        <dbReference type="ARBA" id="ARBA00022574"/>
    </source>
</evidence>
<dbReference type="PROSITE" id="PS00678">
    <property type="entry name" value="WD_REPEATS_1"/>
    <property type="match status" value="1"/>
</dbReference>
<feature type="domain" description="BRWD/PHIP N-terminal" evidence="5">
    <location>
        <begin position="1"/>
        <end position="72"/>
    </location>
</feature>
<feature type="repeat" description="WD" evidence="3">
    <location>
        <begin position="210"/>
        <end position="251"/>
    </location>
</feature>
<feature type="non-terminal residue" evidence="6">
    <location>
        <position position="1"/>
    </location>
</feature>
<feature type="compositionally biased region" description="Low complexity" evidence="4">
    <location>
        <begin position="619"/>
        <end position="633"/>
    </location>
</feature>
<dbReference type="SMART" id="SM00320">
    <property type="entry name" value="WD40"/>
    <property type="match status" value="7"/>
</dbReference>
<evidence type="ECO:0000256" key="3">
    <source>
        <dbReference type="PROSITE-ProRule" id="PRU00221"/>
    </source>
</evidence>
<dbReference type="SUPFAM" id="SSF50978">
    <property type="entry name" value="WD40 repeat-like"/>
    <property type="match status" value="1"/>
</dbReference>
<accession>B3RYD5</accession>
<reference evidence="6 7" key="1">
    <citation type="journal article" date="2008" name="Nature">
        <title>The Trichoplax genome and the nature of placozoans.</title>
        <authorList>
            <person name="Srivastava M."/>
            <person name="Begovic E."/>
            <person name="Chapman J."/>
            <person name="Putnam N.H."/>
            <person name="Hellsten U."/>
            <person name="Kawashima T."/>
            <person name="Kuo A."/>
            <person name="Mitros T."/>
            <person name="Salamov A."/>
            <person name="Carpenter M.L."/>
            <person name="Signorovitch A.Y."/>
            <person name="Moreno M.A."/>
            <person name="Kamm K."/>
            <person name="Grimwood J."/>
            <person name="Schmutz J."/>
            <person name="Shapiro H."/>
            <person name="Grigoriev I.V."/>
            <person name="Buss L.W."/>
            <person name="Schierwater B."/>
            <person name="Dellaporta S.L."/>
            <person name="Rokhsar D.S."/>
        </authorList>
    </citation>
    <scope>NUCLEOTIDE SEQUENCE [LARGE SCALE GENOMIC DNA]</scope>
    <source>
        <strain evidence="6 7">Grell-BS-1999</strain>
    </source>
</reference>
<dbReference type="InterPro" id="IPR057452">
    <property type="entry name" value="BRWD/PHIP_N"/>
</dbReference>
<keyword evidence="1 3" id="KW-0853">WD repeat</keyword>
<proteinExistence type="predicted"/>
<dbReference type="KEGG" id="tad:TRIADDRAFT_25819"/>
<dbReference type="PhylomeDB" id="B3RYD5"/>
<dbReference type="HOGENOM" id="CLU_001108_2_0_1"/>
<dbReference type="OMA" id="XDSSSEY"/>